<dbReference type="InterPro" id="IPR004358">
    <property type="entry name" value="Sig_transdc_His_kin-like_C"/>
</dbReference>
<comment type="caution">
    <text evidence="12">The sequence shown here is derived from an EMBL/GenBank/DDBJ whole genome shotgun (WGS) entry which is preliminary data.</text>
</comment>
<feature type="modified residue" description="4-aspartylphosphate" evidence="7">
    <location>
        <position position="540"/>
    </location>
</feature>
<dbReference type="FunFam" id="3.30.565.10:FF:000010">
    <property type="entry name" value="Sensor histidine kinase RcsC"/>
    <property type="match status" value="1"/>
</dbReference>
<dbReference type="Pfam" id="PF02518">
    <property type="entry name" value="HATPase_c"/>
    <property type="match status" value="1"/>
</dbReference>
<evidence type="ECO:0000256" key="1">
    <source>
        <dbReference type="ARBA" id="ARBA00000085"/>
    </source>
</evidence>
<dbReference type="PANTHER" id="PTHR43047:SF69">
    <property type="entry name" value="HISTIDINE KINASE CONTAINING CHEY-HOMOLOGOUS RECEIVER DOMAIN-RELATED"/>
    <property type="match status" value="1"/>
</dbReference>
<evidence type="ECO:0000256" key="8">
    <source>
        <dbReference type="SAM" id="Coils"/>
    </source>
</evidence>
<dbReference type="SMART" id="SM00388">
    <property type="entry name" value="HisKA"/>
    <property type="match status" value="1"/>
</dbReference>
<gene>
    <name evidence="12" type="ORF">C3B51_19600</name>
</gene>
<dbReference type="InterPro" id="IPR036097">
    <property type="entry name" value="HisK_dim/P_sf"/>
</dbReference>
<name>A0A4Q7E055_9GAMM</name>
<evidence type="ECO:0000256" key="3">
    <source>
        <dbReference type="ARBA" id="ARBA00022553"/>
    </source>
</evidence>
<evidence type="ECO:0000256" key="9">
    <source>
        <dbReference type="SAM" id="Phobius"/>
    </source>
</evidence>
<dbReference type="CDD" id="cd17546">
    <property type="entry name" value="REC_hyHK_CKI1_RcsC-like"/>
    <property type="match status" value="1"/>
</dbReference>
<keyword evidence="9" id="KW-0812">Transmembrane</keyword>
<evidence type="ECO:0000256" key="4">
    <source>
        <dbReference type="ARBA" id="ARBA00022679"/>
    </source>
</evidence>
<protein>
    <recommendedName>
        <fullName evidence="2">histidine kinase</fullName>
        <ecNumber evidence="2">2.7.13.3</ecNumber>
    </recommendedName>
</protein>
<dbReference type="EMBL" id="PPUZ01000062">
    <property type="protein sequence ID" value="RZM74808.1"/>
    <property type="molecule type" value="Genomic_DNA"/>
</dbReference>
<keyword evidence="3 7" id="KW-0597">Phosphoprotein</keyword>
<keyword evidence="8" id="KW-0175">Coiled coil</keyword>
<dbReference type="SUPFAM" id="SSF55874">
    <property type="entry name" value="ATPase domain of HSP90 chaperone/DNA topoisomerase II/histidine kinase"/>
    <property type="match status" value="1"/>
</dbReference>
<evidence type="ECO:0000259" key="10">
    <source>
        <dbReference type="PROSITE" id="PS50109"/>
    </source>
</evidence>
<dbReference type="Gene3D" id="3.40.50.2300">
    <property type="match status" value="1"/>
</dbReference>
<keyword evidence="4" id="KW-0808">Transferase</keyword>
<keyword evidence="9" id="KW-1133">Transmembrane helix</keyword>
<organism evidence="12 13">
    <name type="scientific">Pseudoalteromonas rubra</name>
    <dbReference type="NCBI Taxonomy" id="43658"/>
    <lineage>
        <taxon>Bacteria</taxon>
        <taxon>Pseudomonadati</taxon>
        <taxon>Pseudomonadota</taxon>
        <taxon>Gammaproteobacteria</taxon>
        <taxon>Alteromonadales</taxon>
        <taxon>Pseudoalteromonadaceae</taxon>
        <taxon>Pseudoalteromonas</taxon>
    </lineage>
</organism>
<dbReference type="CDD" id="cd00082">
    <property type="entry name" value="HisKA"/>
    <property type="match status" value="1"/>
</dbReference>
<dbReference type="PROSITE" id="PS50109">
    <property type="entry name" value="HIS_KIN"/>
    <property type="match status" value="1"/>
</dbReference>
<feature type="coiled-coil region" evidence="8">
    <location>
        <begin position="216"/>
        <end position="246"/>
    </location>
</feature>
<dbReference type="PANTHER" id="PTHR43047">
    <property type="entry name" value="TWO-COMPONENT HISTIDINE PROTEIN KINASE"/>
    <property type="match status" value="1"/>
</dbReference>
<dbReference type="EC" id="2.7.13.3" evidence="2"/>
<dbReference type="GO" id="GO:0000155">
    <property type="term" value="F:phosphorelay sensor kinase activity"/>
    <property type="evidence" value="ECO:0007669"/>
    <property type="project" value="InterPro"/>
</dbReference>
<sequence>MTQPLKQVKQLRIKLLLLLVIVFMALAALVPFVISSLNERNALNAHIESIKKITSEIIYYDEVLTMSSRMYTFTGDEKWSQRYLRIANTLDQTLLEAEALDPVIADAIAQTAQVNTRLIEIETKAFALSRAGMTERAQQILLDEVYFALKSQYQATVFDALDKTRAQSETKLIQQNEFKTQILLMSLIVLALLFLAFIAYLYRHNKQADATVEDLVNSLNGSIAQLKTTSAELEQASKAKSQLLANMSHELRTPINGLYGALQLLRRETHSAESASLLDTATMCSEMLATLVNDILDFTLMEAGKLKLEVAEFDLSKVARTLEHIFSHECGQKKLRFDYTFKVQQSVRLGDELRLKQVLINLLSNAVKFTQRGRISLSITEAPDSGWINIVIGDTGIGMTPEVLNKLFVQFEQGDASPTRVKGGAGLGLAIVKSLVDAMEGTVHISSEPGKGTLATLAIPLPLPEKSVQHDSEQANFDGQKASSDAALQGLSILIVEDNAVNQIILQKMLVSQGAKTAVASNGEDAIEKMHGEIQLVLMDIQMPVMGGVEAFQVIRAKWPVVPVIAVTANVFESDVSHYVDLGFDAVVAKPISQSELTESILANCVSVSE</sequence>
<evidence type="ECO:0000256" key="5">
    <source>
        <dbReference type="ARBA" id="ARBA00022777"/>
    </source>
</evidence>
<dbReference type="InterPro" id="IPR003661">
    <property type="entry name" value="HisK_dim/P_dom"/>
</dbReference>
<dbReference type="SMART" id="SM00387">
    <property type="entry name" value="HATPase_c"/>
    <property type="match status" value="1"/>
</dbReference>
<dbReference type="InterPro" id="IPR036890">
    <property type="entry name" value="HATPase_C_sf"/>
</dbReference>
<dbReference type="InterPro" id="IPR001789">
    <property type="entry name" value="Sig_transdc_resp-reg_receiver"/>
</dbReference>
<dbReference type="GO" id="GO:0005886">
    <property type="term" value="C:plasma membrane"/>
    <property type="evidence" value="ECO:0007669"/>
    <property type="project" value="TreeGrafter"/>
</dbReference>
<feature type="domain" description="Response regulatory" evidence="11">
    <location>
        <begin position="492"/>
        <end position="605"/>
    </location>
</feature>
<dbReference type="PRINTS" id="PR00344">
    <property type="entry name" value="BCTRLSENSOR"/>
</dbReference>
<dbReference type="Gene3D" id="3.30.565.10">
    <property type="entry name" value="Histidine kinase-like ATPase, C-terminal domain"/>
    <property type="match status" value="1"/>
</dbReference>
<dbReference type="Proteomes" id="UP000292345">
    <property type="component" value="Unassembled WGS sequence"/>
</dbReference>
<dbReference type="AlphaFoldDB" id="A0A4Q7E055"/>
<dbReference type="InterPro" id="IPR005467">
    <property type="entry name" value="His_kinase_dom"/>
</dbReference>
<evidence type="ECO:0000256" key="6">
    <source>
        <dbReference type="ARBA" id="ARBA00023012"/>
    </source>
</evidence>
<feature type="transmembrane region" description="Helical" evidence="9">
    <location>
        <begin position="15"/>
        <end position="34"/>
    </location>
</feature>
<dbReference type="SUPFAM" id="SSF47384">
    <property type="entry name" value="Homodimeric domain of signal transducing histidine kinase"/>
    <property type="match status" value="1"/>
</dbReference>
<dbReference type="Gene3D" id="1.10.287.130">
    <property type="match status" value="1"/>
</dbReference>
<dbReference type="RefSeq" id="WP_130246125.1">
    <property type="nucleotide sequence ID" value="NZ_PPUZ01000062.1"/>
</dbReference>
<dbReference type="SUPFAM" id="SSF52172">
    <property type="entry name" value="CheY-like"/>
    <property type="match status" value="1"/>
</dbReference>
<evidence type="ECO:0000313" key="12">
    <source>
        <dbReference type="EMBL" id="RZM74808.1"/>
    </source>
</evidence>
<dbReference type="Pfam" id="PF00072">
    <property type="entry name" value="Response_reg"/>
    <property type="match status" value="1"/>
</dbReference>
<keyword evidence="9" id="KW-0472">Membrane</keyword>
<evidence type="ECO:0000313" key="13">
    <source>
        <dbReference type="Proteomes" id="UP000292345"/>
    </source>
</evidence>
<keyword evidence="6" id="KW-0902">Two-component regulatory system</keyword>
<reference evidence="12 13" key="1">
    <citation type="submission" date="2018-01" db="EMBL/GenBank/DDBJ databases">
        <title>Co-occurrence of chitin degradation, pigmentation and bioactivity in marine Pseudoalteromonas.</title>
        <authorList>
            <person name="Paulsen S."/>
            <person name="Gram L."/>
            <person name="Machado H."/>
        </authorList>
    </citation>
    <scope>NUCLEOTIDE SEQUENCE [LARGE SCALE GENOMIC DNA]</scope>
    <source>
        <strain evidence="12 13">S1946</strain>
    </source>
</reference>
<dbReference type="CDD" id="cd16922">
    <property type="entry name" value="HATPase_EvgS-ArcB-TorS-like"/>
    <property type="match status" value="1"/>
</dbReference>
<dbReference type="SMART" id="SM00448">
    <property type="entry name" value="REC"/>
    <property type="match status" value="1"/>
</dbReference>
<feature type="transmembrane region" description="Helical" evidence="9">
    <location>
        <begin position="182"/>
        <end position="202"/>
    </location>
</feature>
<comment type="catalytic activity">
    <reaction evidence="1">
        <text>ATP + protein L-histidine = ADP + protein N-phospho-L-histidine.</text>
        <dbReference type="EC" id="2.7.13.3"/>
    </reaction>
</comment>
<dbReference type="Pfam" id="PF00512">
    <property type="entry name" value="HisKA"/>
    <property type="match status" value="1"/>
</dbReference>
<evidence type="ECO:0000259" key="11">
    <source>
        <dbReference type="PROSITE" id="PS50110"/>
    </source>
</evidence>
<proteinExistence type="predicted"/>
<dbReference type="GO" id="GO:0009927">
    <property type="term" value="F:histidine phosphotransfer kinase activity"/>
    <property type="evidence" value="ECO:0007669"/>
    <property type="project" value="TreeGrafter"/>
</dbReference>
<dbReference type="InterPro" id="IPR003594">
    <property type="entry name" value="HATPase_dom"/>
</dbReference>
<accession>A0A4Q7E055</accession>
<dbReference type="PROSITE" id="PS50110">
    <property type="entry name" value="RESPONSE_REGULATORY"/>
    <property type="match status" value="1"/>
</dbReference>
<feature type="domain" description="Histidine kinase" evidence="10">
    <location>
        <begin position="246"/>
        <end position="463"/>
    </location>
</feature>
<dbReference type="InterPro" id="IPR011006">
    <property type="entry name" value="CheY-like_superfamily"/>
</dbReference>
<evidence type="ECO:0000256" key="2">
    <source>
        <dbReference type="ARBA" id="ARBA00012438"/>
    </source>
</evidence>
<keyword evidence="5" id="KW-0418">Kinase</keyword>
<evidence type="ECO:0000256" key="7">
    <source>
        <dbReference type="PROSITE-ProRule" id="PRU00169"/>
    </source>
</evidence>